<dbReference type="Proteomes" id="UP000683360">
    <property type="component" value="Unassembled WGS sequence"/>
</dbReference>
<reference evidence="1" key="1">
    <citation type="submission" date="2021-03" db="EMBL/GenBank/DDBJ databases">
        <authorList>
            <person name="Bekaert M."/>
        </authorList>
    </citation>
    <scope>NUCLEOTIDE SEQUENCE</scope>
</reference>
<dbReference type="PANTHER" id="PTHR16897">
    <property type="entry name" value="OS10G0105400 PROTEIN"/>
    <property type="match status" value="1"/>
</dbReference>
<dbReference type="PANTHER" id="PTHR16897:SF2">
    <property type="entry name" value="OS03G0226600 PROTEIN"/>
    <property type="match status" value="1"/>
</dbReference>
<dbReference type="SUPFAM" id="SSF49265">
    <property type="entry name" value="Fibronectin type III"/>
    <property type="match status" value="1"/>
</dbReference>
<accession>A0A8S3THY1</accession>
<protein>
    <submittedName>
        <fullName evidence="1">Uncharacterized protein</fullName>
    </submittedName>
</protein>
<organism evidence="1 2">
    <name type="scientific">Mytilus edulis</name>
    <name type="common">Blue mussel</name>
    <dbReference type="NCBI Taxonomy" id="6550"/>
    <lineage>
        <taxon>Eukaryota</taxon>
        <taxon>Metazoa</taxon>
        <taxon>Spiralia</taxon>
        <taxon>Lophotrochozoa</taxon>
        <taxon>Mollusca</taxon>
        <taxon>Bivalvia</taxon>
        <taxon>Autobranchia</taxon>
        <taxon>Pteriomorphia</taxon>
        <taxon>Mytilida</taxon>
        <taxon>Mytiloidea</taxon>
        <taxon>Mytilidae</taxon>
        <taxon>Mytilinae</taxon>
        <taxon>Mytilus</taxon>
    </lineage>
</organism>
<gene>
    <name evidence="1" type="ORF">MEDL_45804</name>
</gene>
<proteinExistence type="predicted"/>
<comment type="caution">
    <text evidence="1">The sequence shown here is derived from an EMBL/GenBank/DDBJ whole genome shotgun (WGS) entry which is preliminary data.</text>
</comment>
<evidence type="ECO:0000313" key="2">
    <source>
        <dbReference type="Proteomes" id="UP000683360"/>
    </source>
</evidence>
<dbReference type="EMBL" id="CAJPWZ010002200">
    <property type="protein sequence ID" value="CAG2233155.1"/>
    <property type="molecule type" value="Genomic_DNA"/>
</dbReference>
<sequence>MLLLQSQHETWIEDLPEISSCSDGIIVDLTPPVAGRLWIGSNPGQIYQTTITDLYVNWDGFHDVEEYGVGPHSTGIQQYVLGIEPGYTDMMSYLKVVDEECGMTDKNNPLDLKDGHYYYINVRWIQRPPTPGHVYDGDKSQLTGSVKDIDFQTETKVLHACWEGFHESHSTIKDYYVSIGTCPQCEDILQEQAVGITYYFTLENIHLGTGLRYYTTVTACNTADMCTTVTSDGIIIDNSAPVAGKVQDGTGFIDTEYQSMTTYISAKWYGFDDPQSGLEKYVWMAGTTKGGTDIIPETELHLTETAAFYNTSLELPLNQRIFVTVRAYNKVGLWSESTSNGFLVDTSAPVITTTPTFSADFGINGLTQVYRTSMKVEWAVDDDESYIKRQYLSINSHIGGEFMLSSQSVNGISRSYVFSGLDLHDGVTYFVTLISCNSAEICITSTSKGMFVDSTLPSRGTFAVATDHAVNTDLARNEKGWMTWGTNAVYLAWLGFSDIHSQIDHYMVTVGSSYMAKDLTKDHTAKYIHVDTNTDHGDEGKVQLYKVETQTLTNYDELFVTVWAVNKVGLRSHMVHSAFTKTPPSSLDLVRRCDALSCEGHCVCAPQDQRCPYSSTLGTCTDVSDSKYVKVMICEGHCVCPPLDQRCPYSKTWETVLVYLIVSVFSGTQYTLFLVKDTNGYSTVDQAVTASNNVLRATWLISQIYPSKPKWYEWSVGYADRLGPEGIFDPVNDKVWQDAGQLMDAVFTIGPGKDLLKNTLVYSVYVKVWYSSNIYAVFKTNGIYVMTQAPVLATVRGTAVTEKVQGTTAKDDDFMRIGRPITYTWKNKFLNAEATIEKYRLYLSSFPGGYDILTIPEVIPGTATGYNMSRINLIPGVRYYSNVIAYNYAGVHTTSTSDGFIVDHVDPSSGIVYDGLGILDLEYQNSTDIVAAHWHGFIDTESGILSYHWCVGETTHVHRIYANTECSVLPWTNVGLHTSASKNLSIEISQGMKIYSKVYAIDSVGRRSSIVVSDGIIIDITPPIPEKFIHASEILGNNTSFENTAGDDVDFENVSSTDICLVSKSYHPLLWIPSEITCMAVVSSDINLAKDGRSFLFIRGNVHQELDQVRAGYLYKVSFFSSHLPITDSVGANKEGFVQLDDAKHVFLIYTKPYRHDGHGLGNSREKISWHAHTFYFKATNDHANITIGSMDMTTGIFLDDLSVQEVNLTTGATSGHVLGHVVYLHEWSSIHGSWSFTDLESPVVDYTWAIGYAEGGGVSYSDPILVDLTPPDIKYVNDGAGTDEDAWELNDMIANWAVEDPESGILLCDWAIGYQPGGNDLLPYTEVTSTTAYKEFPYSVLIGFTIYTTLKCENKAGLSSVMSSNGVKISNLPPTATTAVVQTLPLSLTEYSPRDSYQGVNDSIRLKWTGFDDNIGVERYKVFYRDDGISELMFFADVQDVLYAHFTKMALTEGSHNFSVQAINKLFKRSNKATSYTITDMSSPVVDATKTLTINWLNKQVLVSWDSIFTSNNDIFYEVSSGSTLGGVNIIQWQETNQTSITFGIPASVAAITGLPVYVTVTAISVGGFSAAKTGTFKLP</sequence>
<name>A0A8S3THY1_MYTED</name>
<dbReference type="OrthoDB" id="6122198at2759"/>
<evidence type="ECO:0000313" key="1">
    <source>
        <dbReference type="EMBL" id="CAG2233155.1"/>
    </source>
</evidence>
<dbReference type="InterPro" id="IPR036116">
    <property type="entry name" value="FN3_sf"/>
</dbReference>
<keyword evidence="2" id="KW-1185">Reference proteome</keyword>